<evidence type="ECO:0000256" key="8">
    <source>
        <dbReference type="ARBA" id="ARBA00023128"/>
    </source>
</evidence>
<dbReference type="InterPro" id="IPR018108">
    <property type="entry name" value="MCP_transmembrane"/>
</dbReference>
<comment type="subcellular location">
    <subcellularLocation>
        <location evidence="1">Mitochondrion inner membrane</location>
        <topology evidence="1">Multi-pass membrane protein</topology>
    </subcellularLocation>
</comment>
<gene>
    <name evidence="12" type="ORF">KASA_0Q00979G</name>
</gene>
<name>A0A1X7QX15_9SACH</name>
<keyword evidence="9 10" id="KW-0472">Membrane</keyword>
<dbReference type="InterPro" id="IPR049563">
    <property type="entry name" value="TXTP-like"/>
</dbReference>
<evidence type="ECO:0000256" key="2">
    <source>
        <dbReference type="ARBA" id="ARBA00006375"/>
    </source>
</evidence>
<evidence type="ECO:0000256" key="11">
    <source>
        <dbReference type="RuleBase" id="RU000488"/>
    </source>
</evidence>
<comment type="similarity">
    <text evidence="2 11">Belongs to the mitochondrial carrier (TC 2.A.29) family.</text>
</comment>
<dbReference type="EMBL" id="FXLY01000002">
    <property type="protein sequence ID" value="SMN17749.1"/>
    <property type="molecule type" value="Genomic_DNA"/>
</dbReference>
<evidence type="ECO:0000256" key="5">
    <source>
        <dbReference type="ARBA" id="ARBA00022737"/>
    </source>
</evidence>
<dbReference type="Gene3D" id="1.50.40.10">
    <property type="entry name" value="Mitochondrial carrier domain"/>
    <property type="match status" value="1"/>
</dbReference>
<keyword evidence="3 11" id="KW-0813">Transport</keyword>
<keyword evidence="7" id="KW-1133">Transmembrane helix</keyword>
<feature type="repeat" description="Solcar" evidence="10">
    <location>
        <begin position="10"/>
        <end position="97"/>
    </location>
</feature>
<keyword evidence="8" id="KW-0496">Mitochondrion</keyword>
<evidence type="ECO:0000256" key="9">
    <source>
        <dbReference type="ARBA" id="ARBA00023136"/>
    </source>
</evidence>
<dbReference type="OrthoDB" id="44467at2759"/>
<organism evidence="12 13">
    <name type="scientific">Maudiozyma saulgeensis</name>
    <dbReference type="NCBI Taxonomy" id="1789683"/>
    <lineage>
        <taxon>Eukaryota</taxon>
        <taxon>Fungi</taxon>
        <taxon>Dikarya</taxon>
        <taxon>Ascomycota</taxon>
        <taxon>Saccharomycotina</taxon>
        <taxon>Saccharomycetes</taxon>
        <taxon>Saccharomycetales</taxon>
        <taxon>Saccharomycetaceae</taxon>
        <taxon>Maudiozyma</taxon>
    </lineage>
</organism>
<dbReference type="STRING" id="1789683.A0A1X7QX15"/>
<evidence type="ECO:0000256" key="10">
    <source>
        <dbReference type="PROSITE-ProRule" id="PRU00282"/>
    </source>
</evidence>
<dbReference type="InterPro" id="IPR002067">
    <property type="entry name" value="MCP"/>
</dbReference>
<dbReference type="InterPro" id="IPR023395">
    <property type="entry name" value="MCP_dom_sf"/>
</dbReference>
<evidence type="ECO:0000256" key="6">
    <source>
        <dbReference type="ARBA" id="ARBA00022792"/>
    </source>
</evidence>
<dbReference type="GO" id="GO:0005743">
    <property type="term" value="C:mitochondrial inner membrane"/>
    <property type="evidence" value="ECO:0007669"/>
    <property type="project" value="UniProtKB-SubCell"/>
</dbReference>
<dbReference type="AlphaFoldDB" id="A0A1X7QX15"/>
<dbReference type="PROSITE" id="PS50920">
    <property type="entry name" value="SOLCAR"/>
    <property type="match status" value="3"/>
</dbReference>
<evidence type="ECO:0000256" key="4">
    <source>
        <dbReference type="ARBA" id="ARBA00022692"/>
    </source>
</evidence>
<evidence type="ECO:0000256" key="1">
    <source>
        <dbReference type="ARBA" id="ARBA00004448"/>
    </source>
</evidence>
<dbReference type="SUPFAM" id="SSF103506">
    <property type="entry name" value="Mitochondrial carrier"/>
    <property type="match status" value="1"/>
</dbReference>
<protein>
    <submittedName>
        <fullName evidence="12">Similar to Saccharomyces cerevisiae YBR291C CTP1 Mitochondrial inner membrane citrate transporter, member of the mitochondrial carrier family</fullName>
    </submittedName>
</protein>
<dbReference type="Pfam" id="PF00153">
    <property type="entry name" value="Mito_carr"/>
    <property type="match status" value="3"/>
</dbReference>
<keyword evidence="4 10" id="KW-0812">Transmembrane</keyword>
<evidence type="ECO:0000313" key="13">
    <source>
        <dbReference type="Proteomes" id="UP000196158"/>
    </source>
</evidence>
<keyword evidence="5" id="KW-0677">Repeat</keyword>
<reference evidence="12 13" key="1">
    <citation type="submission" date="2017-04" db="EMBL/GenBank/DDBJ databases">
        <authorList>
            <person name="Afonso C.L."/>
            <person name="Miller P.J."/>
            <person name="Scott M.A."/>
            <person name="Spackman E."/>
            <person name="Goraichik I."/>
            <person name="Dimitrov K.M."/>
            <person name="Suarez D.L."/>
            <person name="Swayne D.E."/>
        </authorList>
    </citation>
    <scope>NUCLEOTIDE SEQUENCE [LARGE SCALE GENOMIC DNA]</scope>
</reference>
<dbReference type="GO" id="GO:0006843">
    <property type="term" value="P:mitochondrial citrate transmembrane transport"/>
    <property type="evidence" value="ECO:0007669"/>
    <property type="project" value="TreeGrafter"/>
</dbReference>
<dbReference type="FunFam" id="1.50.40.10:FF:000007">
    <property type="entry name" value="Mitochondrial tricarboxylate transport protein-like"/>
    <property type="match status" value="1"/>
</dbReference>
<evidence type="ECO:0000313" key="12">
    <source>
        <dbReference type="EMBL" id="SMN17749.1"/>
    </source>
</evidence>
<feature type="repeat" description="Solcar" evidence="10">
    <location>
        <begin position="212"/>
        <end position="297"/>
    </location>
</feature>
<dbReference type="PANTHER" id="PTHR45788">
    <property type="entry name" value="SUCCINATE/FUMARATE MITOCHONDRIAL TRANSPORTER-RELATED"/>
    <property type="match status" value="1"/>
</dbReference>
<proteinExistence type="inferred from homology"/>
<sequence length="299" mass="32072">MSTKTEIKKVDPRKSFIAGSLAGAIEACITYPFEFAKTRLQLIDKNSKASRNPLTLIYNTARTQGTGAIYVGCPAFIVGNTAKAGIRFLGFDAIKNLLRDPVTGEVSGVRGVVAGLGAGLLESVVAVTPFEAVKTALIDDRQSAKPLYQRNGYGAVRNYSKLVADLGVRGLYGAVIPVSMRQAANQAVRLGCYNKIKTSIQEITNSPKDKPLSSGMTFIVGAFSGIVTVYSTMPIDTVKTRMQSLTASKYSSTVNCFTTIFKEEGLKAFWKGATPRLGRLVLSGGIVFTIYENVLVMLG</sequence>
<feature type="repeat" description="Solcar" evidence="10">
    <location>
        <begin position="106"/>
        <end position="199"/>
    </location>
</feature>
<keyword evidence="13" id="KW-1185">Reference proteome</keyword>
<dbReference type="GO" id="GO:0071913">
    <property type="term" value="F:citrate secondary active transmembrane transporter activity"/>
    <property type="evidence" value="ECO:0007669"/>
    <property type="project" value="TreeGrafter"/>
</dbReference>
<dbReference type="Proteomes" id="UP000196158">
    <property type="component" value="Unassembled WGS sequence"/>
</dbReference>
<evidence type="ECO:0000256" key="3">
    <source>
        <dbReference type="ARBA" id="ARBA00022448"/>
    </source>
</evidence>
<dbReference type="PANTHER" id="PTHR45788:SF4">
    <property type="entry name" value="TRICARBOXYLATE TRANSPORT PROTEIN, MITOCHONDRIAL"/>
    <property type="match status" value="1"/>
</dbReference>
<accession>A0A1X7QX15</accession>
<evidence type="ECO:0000256" key="7">
    <source>
        <dbReference type="ARBA" id="ARBA00022989"/>
    </source>
</evidence>
<dbReference type="PRINTS" id="PR00926">
    <property type="entry name" value="MITOCARRIER"/>
</dbReference>
<keyword evidence="6" id="KW-0999">Mitochondrion inner membrane</keyword>